<reference evidence="2" key="1">
    <citation type="journal article" date="2020" name="bioRxiv">
        <title>Comparative genomics of Chlamydomonas.</title>
        <authorList>
            <person name="Craig R.J."/>
            <person name="Hasan A.R."/>
            <person name="Ness R.W."/>
            <person name="Keightley P.D."/>
        </authorList>
    </citation>
    <scope>NUCLEOTIDE SEQUENCE</scope>
    <source>
        <strain evidence="2">CCAP 11/70</strain>
    </source>
</reference>
<organism evidence="2 3">
    <name type="scientific">Edaphochlamys debaryana</name>
    <dbReference type="NCBI Taxonomy" id="47281"/>
    <lineage>
        <taxon>Eukaryota</taxon>
        <taxon>Viridiplantae</taxon>
        <taxon>Chlorophyta</taxon>
        <taxon>core chlorophytes</taxon>
        <taxon>Chlorophyceae</taxon>
        <taxon>CS clade</taxon>
        <taxon>Chlamydomonadales</taxon>
        <taxon>Chlamydomonadales incertae sedis</taxon>
        <taxon>Edaphochlamys</taxon>
    </lineage>
</organism>
<keyword evidence="1" id="KW-0732">Signal</keyword>
<dbReference type="OrthoDB" id="10010954at2759"/>
<evidence type="ECO:0000256" key="1">
    <source>
        <dbReference type="SAM" id="SignalP"/>
    </source>
</evidence>
<comment type="caution">
    <text evidence="2">The sequence shown here is derived from an EMBL/GenBank/DDBJ whole genome shotgun (WGS) entry which is preliminary data.</text>
</comment>
<sequence length="311" mass="33804">MAPRASSACWRLFLLAVVLLAGAAAAKKDTRPINPLCPKSCKSEACLFKCHFDTLQGLLHLSVTPEGGPSLPIFLERVAKLGDFLDDNVTARIDPVGTYHGKVTVGDYVATFVHPLGLGSRTTLKSSTITQFASSGLVAVATSTQEYYFKITPDQITRVDMVMFTRFDPVTHKITLGDWNFLRFPQFLENLAAPNPPVSDASLAQMIQGICGVDEKVCKPTGVPGYDNTTDCAQYLMSIPRISVHGAQGDNVYCRFLHTAYATVDPKYHCPHIGRTGGGQCVEKPYADHFLLFPDGAFMGTPARPGKPPKH</sequence>
<keyword evidence="3" id="KW-1185">Reference proteome</keyword>
<protein>
    <submittedName>
        <fullName evidence="2">Uncharacterized protein</fullName>
    </submittedName>
</protein>
<proteinExistence type="predicted"/>
<evidence type="ECO:0000313" key="2">
    <source>
        <dbReference type="EMBL" id="KAG2491727.1"/>
    </source>
</evidence>
<evidence type="ECO:0000313" key="3">
    <source>
        <dbReference type="Proteomes" id="UP000612055"/>
    </source>
</evidence>
<dbReference type="Proteomes" id="UP000612055">
    <property type="component" value="Unassembled WGS sequence"/>
</dbReference>
<dbReference type="EMBL" id="JAEHOE010000050">
    <property type="protein sequence ID" value="KAG2491727.1"/>
    <property type="molecule type" value="Genomic_DNA"/>
</dbReference>
<gene>
    <name evidence="2" type="ORF">HYH03_009890</name>
</gene>
<accession>A0A836BX72</accession>
<feature type="signal peptide" evidence="1">
    <location>
        <begin position="1"/>
        <end position="26"/>
    </location>
</feature>
<name>A0A836BX72_9CHLO</name>
<feature type="chain" id="PRO_5032419561" evidence="1">
    <location>
        <begin position="27"/>
        <end position="311"/>
    </location>
</feature>
<dbReference type="AlphaFoldDB" id="A0A836BX72"/>